<proteinExistence type="predicted"/>
<keyword evidence="3" id="KW-1185">Reference proteome</keyword>
<evidence type="ECO:0000256" key="1">
    <source>
        <dbReference type="SAM" id="MobiDB-lite"/>
    </source>
</evidence>
<name>A0ABP5B3M0_9MICO</name>
<organism evidence="2 3">
    <name type="scientific">Microbacterium aoyamense</name>
    <dbReference type="NCBI Taxonomy" id="344166"/>
    <lineage>
        <taxon>Bacteria</taxon>
        <taxon>Bacillati</taxon>
        <taxon>Actinomycetota</taxon>
        <taxon>Actinomycetes</taxon>
        <taxon>Micrococcales</taxon>
        <taxon>Microbacteriaceae</taxon>
        <taxon>Microbacterium</taxon>
    </lineage>
</organism>
<dbReference type="EMBL" id="BAAAOF010000004">
    <property type="protein sequence ID" value="GAA1929505.1"/>
    <property type="molecule type" value="Genomic_DNA"/>
</dbReference>
<reference evidence="3" key="1">
    <citation type="journal article" date="2019" name="Int. J. Syst. Evol. Microbiol.">
        <title>The Global Catalogue of Microorganisms (GCM) 10K type strain sequencing project: providing services to taxonomists for standard genome sequencing and annotation.</title>
        <authorList>
            <consortium name="The Broad Institute Genomics Platform"/>
            <consortium name="The Broad Institute Genome Sequencing Center for Infectious Disease"/>
            <person name="Wu L."/>
            <person name="Ma J."/>
        </authorList>
    </citation>
    <scope>NUCLEOTIDE SEQUENCE [LARGE SCALE GENOMIC DNA]</scope>
    <source>
        <strain evidence="3">JCM 14900</strain>
    </source>
</reference>
<accession>A0ABP5B3M0</accession>
<dbReference type="Proteomes" id="UP001501343">
    <property type="component" value="Unassembled WGS sequence"/>
</dbReference>
<protein>
    <submittedName>
        <fullName evidence="2">Uncharacterized protein</fullName>
    </submittedName>
</protein>
<feature type="compositionally biased region" description="Low complexity" evidence="1">
    <location>
        <begin position="20"/>
        <end position="36"/>
    </location>
</feature>
<evidence type="ECO:0000313" key="2">
    <source>
        <dbReference type="EMBL" id="GAA1929505.1"/>
    </source>
</evidence>
<feature type="region of interest" description="Disordered" evidence="1">
    <location>
        <begin position="1"/>
        <end position="68"/>
    </location>
</feature>
<evidence type="ECO:0000313" key="3">
    <source>
        <dbReference type="Proteomes" id="UP001501343"/>
    </source>
</evidence>
<gene>
    <name evidence="2" type="ORF">GCM10009775_21940</name>
</gene>
<sequence length="68" mass="6537">MVFAVLDGEGVGDASVDPLGDGSAPVDADASGAADGDGSGTQPARARIDASAATTTNRRTSDEGMGTP</sequence>
<comment type="caution">
    <text evidence="2">The sequence shown here is derived from an EMBL/GenBank/DDBJ whole genome shotgun (WGS) entry which is preliminary data.</text>
</comment>